<accession>A0A9P4IK27</accession>
<dbReference type="GO" id="GO:0000981">
    <property type="term" value="F:DNA-binding transcription factor activity, RNA polymerase II-specific"/>
    <property type="evidence" value="ECO:0007669"/>
    <property type="project" value="TreeGrafter"/>
</dbReference>
<evidence type="ECO:0000313" key="8">
    <source>
        <dbReference type="EMBL" id="KAF2103010.1"/>
    </source>
</evidence>
<feature type="coiled-coil region" evidence="6">
    <location>
        <begin position="13"/>
        <end position="40"/>
    </location>
</feature>
<name>A0A9P4IK27_9PEZI</name>
<evidence type="ECO:0000256" key="3">
    <source>
        <dbReference type="ARBA" id="ARBA00023125"/>
    </source>
</evidence>
<sequence>MNLQCVISDPFKREHKRRRLSELERETSALRRQLQTHEVADSSSPTSMLLAAAQLDAMSRPLTLPSPEVARAASTGRSSGPPLLSSAPIDPALAGPAHPISADSTFTTIGDTQEPTLPRRLESVELDGRTIDGIFDLYYRRYHPWLPIFNHSGRPNFIFTHSPFLFWAIIGIGVRRYPADPSVMKALSSSIIDMALMSMKQRDMSLSTIKGLLLVVAWPFPKNGITSDVTFAIAGALPHLAMQLGLHHPTATQDFARVRIKLTEAEIIRRAELWAWCVIVYQRLSSLMGQTPFILVDTVQDIEQRRRLIQSLSPSLKLQLDFQNIVCRACKALLENGLQIMSNDQERAMSVLLGVFIAQIKDLEYLAVNAMDQLFMHVSYMNLLVFYFYKSNWTSDAEAVTQLFLRSNMLLEHVDRMDKDSQVLGYAPYQVIAGTIIASYTLLRLLKTSASRFLEVERAKSSFFLSLNISKRLIVDNDDLPSRNLQLLTLLWNSEKAFKDADGSEFSTLRIRSRLAMSPVFDAVWWWRTEFGGQSGAYPPAEVKSEPPLEAPATNSTSEGTGQSIESVQQPTPQQSLQQQPMPLLEDTFFSDLGWAFDDNFFLSDFSLEPTSNFEQYGLNGFTAPPPLKS</sequence>
<proteinExistence type="predicted"/>
<keyword evidence="6" id="KW-0175">Coiled coil</keyword>
<feature type="region of interest" description="Disordered" evidence="7">
    <location>
        <begin position="68"/>
        <end position="88"/>
    </location>
</feature>
<protein>
    <recommendedName>
        <fullName evidence="10">Transcription factor domain-containing protein</fullName>
    </recommendedName>
</protein>
<evidence type="ECO:0000256" key="7">
    <source>
        <dbReference type="SAM" id="MobiDB-lite"/>
    </source>
</evidence>
<comment type="subcellular location">
    <subcellularLocation>
        <location evidence="1">Nucleus</location>
    </subcellularLocation>
</comment>
<feature type="region of interest" description="Disordered" evidence="7">
    <location>
        <begin position="538"/>
        <end position="579"/>
    </location>
</feature>
<comment type="caution">
    <text evidence="8">The sequence shown here is derived from an EMBL/GenBank/DDBJ whole genome shotgun (WGS) entry which is preliminary data.</text>
</comment>
<feature type="compositionally biased region" description="Low complexity" evidence="7">
    <location>
        <begin position="569"/>
        <end position="579"/>
    </location>
</feature>
<evidence type="ECO:0008006" key="10">
    <source>
        <dbReference type="Google" id="ProtNLM"/>
    </source>
</evidence>
<keyword evidence="5" id="KW-0539">Nucleus</keyword>
<dbReference type="AlphaFoldDB" id="A0A9P4IK27"/>
<dbReference type="GO" id="GO:0005634">
    <property type="term" value="C:nucleus"/>
    <property type="evidence" value="ECO:0007669"/>
    <property type="project" value="UniProtKB-SubCell"/>
</dbReference>
<evidence type="ECO:0000256" key="6">
    <source>
        <dbReference type="SAM" id="Coils"/>
    </source>
</evidence>
<dbReference type="PANTHER" id="PTHR31845">
    <property type="entry name" value="FINGER DOMAIN PROTEIN, PUTATIVE-RELATED"/>
    <property type="match status" value="1"/>
</dbReference>
<dbReference type="PANTHER" id="PTHR31845:SF21">
    <property type="entry name" value="REGULATORY PROTEIN LEU3"/>
    <property type="match status" value="1"/>
</dbReference>
<dbReference type="OrthoDB" id="2341546at2759"/>
<reference evidence="8" key="1">
    <citation type="journal article" date="2020" name="Stud. Mycol.">
        <title>101 Dothideomycetes genomes: a test case for predicting lifestyles and emergence of pathogens.</title>
        <authorList>
            <person name="Haridas S."/>
            <person name="Albert R."/>
            <person name="Binder M."/>
            <person name="Bloem J."/>
            <person name="Labutti K."/>
            <person name="Salamov A."/>
            <person name="Andreopoulos B."/>
            <person name="Baker S."/>
            <person name="Barry K."/>
            <person name="Bills G."/>
            <person name="Bluhm B."/>
            <person name="Cannon C."/>
            <person name="Castanera R."/>
            <person name="Culley D."/>
            <person name="Daum C."/>
            <person name="Ezra D."/>
            <person name="Gonzalez J."/>
            <person name="Henrissat B."/>
            <person name="Kuo A."/>
            <person name="Liang C."/>
            <person name="Lipzen A."/>
            <person name="Lutzoni F."/>
            <person name="Magnuson J."/>
            <person name="Mondo S."/>
            <person name="Nolan M."/>
            <person name="Ohm R."/>
            <person name="Pangilinan J."/>
            <person name="Park H.-J."/>
            <person name="Ramirez L."/>
            <person name="Alfaro M."/>
            <person name="Sun H."/>
            <person name="Tritt A."/>
            <person name="Yoshinaga Y."/>
            <person name="Zwiers L.-H."/>
            <person name="Turgeon B."/>
            <person name="Goodwin S."/>
            <person name="Spatafora J."/>
            <person name="Crous P."/>
            <person name="Grigoriev I."/>
        </authorList>
    </citation>
    <scope>NUCLEOTIDE SEQUENCE</scope>
    <source>
        <strain evidence="8">CBS 133067</strain>
    </source>
</reference>
<evidence type="ECO:0000256" key="4">
    <source>
        <dbReference type="ARBA" id="ARBA00023163"/>
    </source>
</evidence>
<evidence type="ECO:0000313" key="9">
    <source>
        <dbReference type="Proteomes" id="UP000799772"/>
    </source>
</evidence>
<keyword evidence="9" id="KW-1185">Reference proteome</keyword>
<organism evidence="8 9">
    <name type="scientific">Rhizodiscina lignyota</name>
    <dbReference type="NCBI Taxonomy" id="1504668"/>
    <lineage>
        <taxon>Eukaryota</taxon>
        <taxon>Fungi</taxon>
        <taxon>Dikarya</taxon>
        <taxon>Ascomycota</taxon>
        <taxon>Pezizomycotina</taxon>
        <taxon>Dothideomycetes</taxon>
        <taxon>Pleosporomycetidae</taxon>
        <taxon>Aulographales</taxon>
        <taxon>Rhizodiscinaceae</taxon>
        <taxon>Rhizodiscina</taxon>
    </lineage>
</organism>
<evidence type="ECO:0000256" key="5">
    <source>
        <dbReference type="ARBA" id="ARBA00023242"/>
    </source>
</evidence>
<keyword evidence="4" id="KW-0804">Transcription</keyword>
<evidence type="ECO:0000256" key="2">
    <source>
        <dbReference type="ARBA" id="ARBA00023015"/>
    </source>
</evidence>
<evidence type="ECO:0000256" key="1">
    <source>
        <dbReference type="ARBA" id="ARBA00004123"/>
    </source>
</evidence>
<keyword evidence="2" id="KW-0805">Transcription regulation</keyword>
<gene>
    <name evidence="8" type="ORF">NA57DRAFT_71993</name>
</gene>
<dbReference type="Proteomes" id="UP000799772">
    <property type="component" value="Unassembled WGS sequence"/>
</dbReference>
<dbReference type="CDD" id="cd12148">
    <property type="entry name" value="fungal_TF_MHR"/>
    <property type="match status" value="1"/>
</dbReference>
<dbReference type="EMBL" id="ML978122">
    <property type="protein sequence ID" value="KAF2103010.1"/>
    <property type="molecule type" value="Genomic_DNA"/>
</dbReference>
<keyword evidence="3" id="KW-0238">DNA-binding</keyword>
<feature type="compositionally biased region" description="Polar residues" evidence="7">
    <location>
        <begin position="553"/>
        <end position="568"/>
    </location>
</feature>
<dbReference type="GO" id="GO:0000976">
    <property type="term" value="F:transcription cis-regulatory region binding"/>
    <property type="evidence" value="ECO:0007669"/>
    <property type="project" value="TreeGrafter"/>
</dbReference>
<dbReference type="InterPro" id="IPR051089">
    <property type="entry name" value="prtT"/>
</dbReference>